<evidence type="ECO:0000256" key="2">
    <source>
        <dbReference type="SAM" id="SignalP"/>
    </source>
</evidence>
<dbReference type="AlphaFoldDB" id="A0A7S4EL73"/>
<feature type="region of interest" description="Disordered" evidence="1">
    <location>
        <begin position="286"/>
        <end position="326"/>
    </location>
</feature>
<sequence length="506" mass="54275">MKHYSGVSVLLLQLLSIVQNAVWTKGNVLSTKILPTCEDGCYCLGSEGSCPPKPTITESMLPTFRELNHINPLQIRCDPFQLPGCVSTLEEGEACVVDLIAPDTTTEASCPSGYSYRLTTVPSLEDAIAAGQYITHTGACGTCSSLQDLALMIEYPSLPYKTHQCFFRSSAVQNMEEAITCYQEIGFTHTCSNTLAYYQKKIVEKRCGYQCATWAYDGDLGNPSCGDISGCGACIDKFGINTRLELIAGRTYPNSGYPSQKAQQCADITPIGVIGGSDICTEALEEQPMDEASSKSEAPSISPIVTSSTNDPTKTPTPVQSTESPASIVIPAPFKPTETPTLSPVEPTKAPVSIATAAPVEPTAKPIFLVTSYPTLTAAPPRVNDLSFQQCLNMAAIEVRMGELSEGDGIVCDCIEAETGITNRPRCFLSASRSADTQCKIGHDPCNDDSDCCSSGVRKCRGGSCRTSSRTGSRNRLRLAGDRGGAARERSGENDEDRRGRVRRRT</sequence>
<keyword evidence="2" id="KW-0732">Signal</keyword>
<accession>A0A7S4EL73</accession>
<feature type="compositionally biased region" description="Polar residues" evidence="1">
    <location>
        <begin position="295"/>
        <end position="325"/>
    </location>
</feature>
<reference evidence="3" key="1">
    <citation type="submission" date="2021-01" db="EMBL/GenBank/DDBJ databases">
        <authorList>
            <person name="Corre E."/>
            <person name="Pelletier E."/>
            <person name="Niang G."/>
            <person name="Scheremetjew M."/>
            <person name="Finn R."/>
            <person name="Kale V."/>
            <person name="Holt S."/>
            <person name="Cochrane G."/>
            <person name="Meng A."/>
            <person name="Brown T."/>
            <person name="Cohen L."/>
        </authorList>
    </citation>
    <scope>NUCLEOTIDE SEQUENCE</scope>
    <source>
        <strain evidence="3">10249 10 AB</strain>
    </source>
</reference>
<evidence type="ECO:0000256" key="1">
    <source>
        <dbReference type="SAM" id="MobiDB-lite"/>
    </source>
</evidence>
<dbReference type="EMBL" id="HBIX01020194">
    <property type="protein sequence ID" value="CAE0721494.1"/>
    <property type="molecule type" value="Transcribed_RNA"/>
</dbReference>
<name>A0A7S4EL73_9STRA</name>
<feature type="region of interest" description="Disordered" evidence="1">
    <location>
        <begin position="468"/>
        <end position="506"/>
    </location>
</feature>
<feature type="signal peptide" evidence="2">
    <location>
        <begin position="1"/>
        <end position="20"/>
    </location>
</feature>
<feature type="chain" id="PRO_5030990789" evidence="2">
    <location>
        <begin position="21"/>
        <end position="506"/>
    </location>
</feature>
<proteinExistence type="predicted"/>
<evidence type="ECO:0000313" key="3">
    <source>
        <dbReference type="EMBL" id="CAE0721494.1"/>
    </source>
</evidence>
<protein>
    <submittedName>
        <fullName evidence="3">Uncharacterized protein</fullName>
    </submittedName>
</protein>
<feature type="compositionally biased region" description="Basic and acidic residues" evidence="1">
    <location>
        <begin position="479"/>
        <end position="499"/>
    </location>
</feature>
<gene>
    <name evidence="3" type="ORF">PAUS00366_LOCUS14249</name>
</gene>
<organism evidence="3">
    <name type="scientific">Pseudo-nitzschia australis</name>
    <dbReference type="NCBI Taxonomy" id="44445"/>
    <lineage>
        <taxon>Eukaryota</taxon>
        <taxon>Sar</taxon>
        <taxon>Stramenopiles</taxon>
        <taxon>Ochrophyta</taxon>
        <taxon>Bacillariophyta</taxon>
        <taxon>Bacillariophyceae</taxon>
        <taxon>Bacillariophycidae</taxon>
        <taxon>Bacillariales</taxon>
        <taxon>Bacillariaceae</taxon>
        <taxon>Pseudo-nitzschia</taxon>
    </lineage>
</organism>